<name>A0A0F9HLE2_9ZZZZ</name>
<proteinExistence type="predicted"/>
<organism evidence="1">
    <name type="scientific">marine sediment metagenome</name>
    <dbReference type="NCBI Taxonomy" id="412755"/>
    <lineage>
        <taxon>unclassified sequences</taxon>
        <taxon>metagenomes</taxon>
        <taxon>ecological metagenomes</taxon>
    </lineage>
</organism>
<comment type="caution">
    <text evidence="1">The sequence shown here is derived from an EMBL/GenBank/DDBJ whole genome shotgun (WGS) entry which is preliminary data.</text>
</comment>
<gene>
    <name evidence="1" type="ORF">LCGC14_1768770</name>
</gene>
<sequence>MFCWRCGAKLTVDPLPRGIWWCFDCGARYEQITTRGAPALVQYGPPRGMTKFAAEWYEPFRPQSGTRVPL</sequence>
<dbReference type="AlphaFoldDB" id="A0A0F9HLE2"/>
<accession>A0A0F9HLE2</accession>
<protein>
    <submittedName>
        <fullName evidence="1">Uncharacterized protein</fullName>
    </submittedName>
</protein>
<evidence type="ECO:0000313" key="1">
    <source>
        <dbReference type="EMBL" id="KKM03992.1"/>
    </source>
</evidence>
<dbReference type="EMBL" id="LAZR01016558">
    <property type="protein sequence ID" value="KKM03992.1"/>
    <property type="molecule type" value="Genomic_DNA"/>
</dbReference>
<reference evidence="1" key="1">
    <citation type="journal article" date="2015" name="Nature">
        <title>Complex archaea that bridge the gap between prokaryotes and eukaryotes.</title>
        <authorList>
            <person name="Spang A."/>
            <person name="Saw J.H."/>
            <person name="Jorgensen S.L."/>
            <person name="Zaremba-Niedzwiedzka K."/>
            <person name="Martijn J."/>
            <person name="Lind A.E."/>
            <person name="van Eijk R."/>
            <person name="Schleper C."/>
            <person name="Guy L."/>
            <person name="Ettema T.J."/>
        </authorList>
    </citation>
    <scope>NUCLEOTIDE SEQUENCE</scope>
</reference>